<dbReference type="PANTHER" id="PTHR21346">
    <property type="entry name" value="FUN14 DOMAIN CONTAINING"/>
    <property type="match status" value="1"/>
</dbReference>
<accession>A0A1M2W3Z7</accession>
<evidence type="ECO:0000313" key="9">
    <source>
        <dbReference type="Proteomes" id="UP000184267"/>
    </source>
</evidence>
<sequence>MGLFPLSPMLSRPFLGTARRAARTPPLNGRYFVPSAAQAAARYQHSYTSAEFAQKIRIMLHMKQGARAEWYKFIGKIGFTGLCLGMTFLAAPVLYCDPVTSKPAPPTPAISPTQGQAVPAQPSTPPPPPPTSSINFYELTFGTVCGVCAGVFVKKGVKAAAFVLGGVFVLLQYLGSLSLVRVNWSSAANRFESVFYSKDPITGAKRPPNVGSLFRWIIDFLTADFQGRASFVAGFTLGLRIG</sequence>
<evidence type="ECO:0008006" key="10">
    <source>
        <dbReference type="Google" id="ProtNLM"/>
    </source>
</evidence>
<keyword evidence="5 7" id="KW-0472">Membrane</keyword>
<feature type="transmembrane region" description="Helical" evidence="7">
    <location>
        <begin position="134"/>
        <end position="153"/>
    </location>
</feature>
<gene>
    <name evidence="8" type="ORF">TRAPUB_8831</name>
</gene>
<dbReference type="OrthoDB" id="163794at2759"/>
<dbReference type="STRING" id="154538.A0A1M2W3Z7"/>
<dbReference type="AlphaFoldDB" id="A0A1M2W3Z7"/>
<feature type="transmembrane region" description="Helical" evidence="7">
    <location>
        <begin position="73"/>
        <end position="95"/>
    </location>
</feature>
<evidence type="ECO:0000313" key="8">
    <source>
        <dbReference type="EMBL" id="OJT14585.1"/>
    </source>
</evidence>
<dbReference type="Proteomes" id="UP000184267">
    <property type="component" value="Unassembled WGS sequence"/>
</dbReference>
<organism evidence="8 9">
    <name type="scientific">Trametes pubescens</name>
    <name type="common">White-rot fungus</name>
    <dbReference type="NCBI Taxonomy" id="154538"/>
    <lineage>
        <taxon>Eukaryota</taxon>
        <taxon>Fungi</taxon>
        <taxon>Dikarya</taxon>
        <taxon>Basidiomycota</taxon>
        <taxon>Agaricomycotina</taxon>
        <taxon>Agaricomycetes</taxon>
        <taxon>Polyporales</taxon>
        <taxon>Polyporaceae</taxon>
        <taxon>Trametes</taxon>
    </lineage>
</organism>
<evidence type="ECO:0000256" key="3">
    <source>
        <dbReference type="ARBA" id="ARBA00022692"/>
    </source>
</evidence>
<evidence type="ECO:0000256" key="5">
    <source>
        <dbReference type="ARBA" id="ARBA00023136"/>
    </source>
</evidence>
<evidence type="ECO:0000256" key="6">
    <source>
        <dbReference type="SAM" id="MobiDB-lite"/>
    </source>
</evidence>
<comment type="caution">
    <text evidence="8">The sequence shown here is derived from an EMBL/GenBank/DDBJ whole genome shotgun (WGS) entry which is preliminary data.</text>
</comment>
<dbReference type="InterPro" id="IPR007014">
    <property type="entry name" value="FUN14"/>
</dbReference>
<dbReference type="EMBL" id="MNAD01000276">
    <property type="protein sequence ID" value="OJT14585.1"/>
    <property type="molecule type" value="Genomic_DNA"/>
</dbReference>
<evidence type="ECO:0000256" key="7">
    <source>
        <dbReference type="SAM" id="Phobius"/>
    </source>
</evidence>
<protein>
    <recommendedName>
        <fullName evidence="10">FUN14 domain-containing protein 1</fullName>
    </recommendedName>
</protein>
<proteinExistence type="inferred from homology"/>
<keyword evidence="3 7" id="KW-0812">Transmembrane</keyword>
<name>A0A1M2W3Z7_TRAPU</name>
<feature type="transmembrane region" description="Helical" evidence="7">
    <location>
        <begin position="160"/>
        <end position="180"/>
    </location>
</feature>
<evidence type="ECO:0000256" key="2">
    <source>
        <dbReference type="ARBA" id="ARBA00009160"/>
    </source>
</evidence>
<comment type="subcellular location">
    <subcellularLocation>
        <location evidence="1">Membrane</location>
    </subcellularLocation>
</comment>
<feature type="region of interest" description="Disordered" evidence="6">
    <location>
        <begin position="105"/>
        <end position="129"/>
    </location>
</feature>
<reference evidence="8 9" key="1">
    <citation type="submission" date="2016-10" db="EMBL/GenBank/DDBJ databases">
        <title>Genome sequence of the basidiomycete white-rot fungus Trametes pubescens.</title>
        <authorList>
            <person name="Makela M.R."/>
            <person name="Granchi Z."/>
            <person name="Peng M."/>
            <person name="De Vries R.P."/>
            <person name="Grigoriev I."/>
            <person name="Riley R."/>
            <person name="Hilden K."/>
        </authorList>
    </citation>
    <scope>NUCLEOTIDE SEQUENCE [LARGE SCALE GENOMIC DNA]</scope>
    <source>
        <strain evidence="8 9">FBCC735</strain>
    </source>
</reference>
<comment type="similarity">
    <text evidence="2">Belongs to the FUN14 family.</text>
</comment>
<evidence type="ECO:0000256" key="4">
    <source>
        <dbReference type="ARBA" id="ARBA00022989"/>
    </source>
</evidence>
<dbReference type="Pfam" id="PF04930">
    <property type="entry name" value="FUN14"/>
    <property type="match status" value="1"/>
</dbReference>
<dbReference type="OMA" id="FYELTFG"/>
<keyword evidence="9" id="KW-1185">Reference proteome</keyword>
<dbReference type="PANTHER" id="PTHR21346:SF10">
    <property type="entry name" value="TRANSMEMBRANE PROTEIN"/>
    <property type="match status" value="1"/>
</dbReference>
<dbReference type="GO" id="GO:0016020">
    <property type="term" value="C:membrane"/>
    <property type="evidence" value="ECO:0007669"/>
    <property type="project" value="UniProtKB-SubCell"/>
</dbReference>
<keyword evidence="4 7" id="KW-1133">Transmembrane helix</keyword>
<evidence type="ECO:0000256" key="1">
    <source>
        <dbReference type="ARBA" id="ARBA00004370"/>
    </source>
</evidence>